<reference evidence="5" key="1">
    <citation type="submission" date="2021-05" db="EMBL/GenBank/DDBJ databases">
        <title>Energy efficiency and biological interactions define the core microbiome of deep oligotrophic groundwater.</title>
        <authorList>
            <person name="Mehrshad M."/>
            <person name="Lopez-Fernandez M."/>
            <person name="Bell E."/>
            <person name="Bernier-Latmani R."/>
            <person name="Bertilsson S."/>
            <person name="Dopson M."/>
        </authorList>
    </citation>
    <scope>NUCLEOTIDE SEQUENCE</scope>
    <source>
        <strain evidence="5">Modern_marine.mb.64</strain>
    </source>
</reference>
<dbReference type="GO" id="GO:0005524">
    <property type="term" value="F:ATP binding"/>
    <property type="evidence" value="ECO:0007669"/>
    <property type="project" value="InterPro"/>
</dbReference>
<keyword evidence="5" id="KW-0347">Helicase</keyword>
<protein>
    <submittedName>
        <fullName evidence="5">DEAD/DEAH box helicase</fullName>
    </submittedName>
</protein>
<comment type="caution">
    <text evidence="5">The sequence shown here is derived from an EMBL/GenBank/DDBJ whole genome shotgun (WGS) entry which is preliminary data.</text>
</comment>
<dbReference type="InterPro" id="IPR038718">
    <property type="entry name" value="SNF2-like_sf"/>
</dbReference>
<evidence type="ECO:0000259" key="3">
    <source>
        <dbReference type="PROSITE" id="PS51192"/>
    </source>
</evidence>
<evidence type="ECO:0000256" key="2">
    <source>
        <dbReference type="SAM" id="MobiDB-lite"/>
    </source>
</evidence>
<dbReference type="InterPro" id="IPR001650">
    <property type="entry name" value="Helicase_C-like"/>
</dbReference>
<dbReference type="InterPro" id="IPR000330">
    <property type="entry name" value="SNF2_N"/>
</dbReference>
<sequence>MAIGIEWLKAEDGVRYRLTGTAESISSQEWPLMAEKMMAKDRKTIPILMSLLEDELADEISDGLIHIPYTAIAQLNRQQTNSLMLPEWAPLTLSLEGRGLLTDKDFELAYDYMTSDSRPLLGSIREGVFLRAGSREWIIPDPIYSLVESIDKFNAEPTENNDERFLKWSRVKQLLPDDAIVDDYLKGMQVALGTSFTLEFRSDELGRFTFDPILVREDLLAGLKPVEDYADPTEDESPKEPSRSLPPASERELARTFRKFRDAKKQYALGNGMYIVVDEPVRKALEVVRQKQEAPENERRAFAANPHAALREQLGDELSEECLAGLFFEPSDYGERVAAAGIWVPKVLPFLKKATEPWMPPEEFGLLINGVEVLLTAEEIPELKKRIQDAMAISQPTVEHKEIMIPATTETLESIETIEKPLQGSTLEKTRLEDKPTKEKVVLLLQDKDNLNEFCFSYADWNPRNGAASIPKGIRSTLKPHQETGVRWMQKHWLEGSPGALLADDMGLGKTLQCLAFLLWMREQTQEQMKPKPFLIVAPTGLLQNWADEHDFHLLGGGLGLPLRAYGERLRALRHPDASGRTDAETGAPVLRVREFENASWVLTTYETLRDYSHSFGRIRWAAMILDEVQKIKNPNALVTEECKAVASNADFVLTMTGTPVENRLADIWSIVDTCQPGVLRDLKSFVAKYDSSPAIDTDLLKDLQRQITDDFNEMETSPKIMLRRMKADELDGLPEKTERYYEQEMPQIQAETYKKVVKAAKLAGKQKGAMLQALHQFRIISLHPKPAIGELSDEEYIASSARFIKTFEILDAIHARKERVLVFLEFKVIQPILQGLIQRRYKMDHRPMIINGQVSGDRRKGMVTKFQEGRGFDVMILSPRAGGVGLTLTSANHVIHLSRWWNPAVEDQCTDRIYRIGQEKKVSTHIPIARHPEYDDFSFDVKLNALLERKREISRHVLGLVPAASSSGDLEELYSETVDNE</sequence>
<feature type="domain" description="Helicase ATP-binding" evidence="3">
    <location>
        <begin position="491"/>
        <end position="678"/>
    </location>
</feature>
<dbReference type="Proteomes" id="UP000777784">
    <property type="component" value="Unassembled WGS sequence"/>
</dbReference>
<dbReference type="PROSITE" id="PS51192">
    <property type="entry name" value="HELICASE_ATP_BIND_1"/>
    <property type="match status" value="1"/>
</dbReference>
<name>A0A948RYN4_UNCEI</name>
<dbReference type="Pfam" id="PF00271">
    <property type="entry name" value="Helicase_C"/>
    <property type="match status" value="1"/>
</dbReference>
<dbReference type="SMART" id="SM00487">
    <property type="entry name" value="DEXDc"/>
    <property type="match status" value="1"/>
</dbReference>
<dbReference type="GO" id="GO:0016787">
    <property type="term" value="F:hydrolase activity"/>
    <property type="evidence" value="ECO:0007669"/>
    <property type="project" value="UniProtKB-KW"/>
</dbReference>
<dbReference type="CDD" id="cd18793">
    <property type="entry name" value="SF2_C_SNF"/>
    <property type="match status" value="1"/>
</dbReference>
<keyword evidence="1" id="KW-0378">Hydrolase</keyword>
<proteinExistence type="predicted"/>
<keyword evidence="5" id="KW-0547">Nucleotide-binding</keyword>
<dbReference type="AlphaFoldDB" id="A0A948RYN4"/>
<evidence type="ECO:0000259" key="4">
    <source>
        <dbReference type="PROSITE" id="PS51194"/>
    </source>
</evidence>
<dbReference type="PROSITE" id="PS51194">
    <property type="entry name" value="HELICASE_CTER"/>
    <property type="match status" value="1"/>
</dbReference>
<dbReference type="InterPro" id="IPR014001">
    <property type="entry name" value="Helicase_ATP-bd"/>
</dbReference>
<dbReference type="PANTHER" id="PTHR45629">
    <property type="entry name" value="SNF2/RAD54 FAMILY MEMBER"/>
    <property type="match status" value="1"/>
</dbReference>
<dbReference type="Pfam" id="PF00176">
    <property type="entry name" value="SNF2-rel_dom"/>
    <property type="match status" value="1"/>
</dbReference>
<dbReference type="GO" id="GO:0004386">
    <property type="term" value="F:helicase activity"/>
    <property type="evidence" value="ECO:0007669"/>
    <property type="project" value="UniProtKB-KW"/>
</dbReference>
<organism evidence="5 6">
    <name type="scientific">Eiseniibacteriota bacterium</name>
    <dbReference type="NCBI Taxonomy" id="2212470"/>
    <lineage>
        <taxon>Bacteria</taxon>
        <taxon>Candidatus Eiseniibacteriota</taxon>
    </lineage>
</organism>
<dbReference type="InterPro" id="IPR027417">
    <property type="entry name" value="P-loop_NTPase"/>
</dbReference>
<dbReference type="InterPro" id="IPR050496">
    <property type="entry name" value="SNF2_RAD54_helicase_repair"/>
</dbReference>
<evidence type="ECO:0000313" key="6">
    <source>
        <dbReference type="Proteomes" id="UP000777784"/>
    </source>
</evidence>
<accession>A0A948RYN4</accession>
<feature type="region of interest" description="Disordered" evidence="2">
    <location>
        <begin position="228"/>
        <end position="250"/>
    </location>
</feature>
<gene>
    <name evidence="5" type="ORF">KJ970_15795</name>
</gene>
<dbReference type="EMBL" id="JAHJDP010000088">
    <property type="protein sequence ID" value="MBU2692386.1"/>
    <property type="molecule type" value="Genomic_DNA"/>
</dbReference>
<dbReference type="InterPro" id="IPR049730">
    <property type="entry name" value="SNF2/RAD54-like_C"/>
</dbReference>
<dbReference type="Gene3D" id="3.40.50.10810">
    <property type="entry name" value="Tandem AAA-ATPase domain"/>
    <property type="match status" value="1"/>
</dbReference>
<dbReference type="SUPFAM" id="SSF52540">
    <property type="entry name" value="P-loop containing nucleoside triphosphate hydrolases"/>
    <property type="match status" value="2"/>
</dbReference>
<dbReference type="Gene3D" id="3.40.50.300">
    <property type="entry name" value="P-loop containing nucleotide triphosphate hydrolases"/>
    <property type="match status" value="1"/>
</dbReference>
<dbReference type="SMART" id="SM00490">
    <property type="entry name" value="HELICc"/>
    <property type="match status" value="1"/>
</dbReference>
<feature type="domain" description="Helicase C-terminal" evidence="4">
    <location>
        <begin position="809"/>
        <end position="975"/>
    </location>
</feature>
<dbReference type="PANTHER" id="PTHR45629:SF7">
    <property type="entry name" value="DNA EXCISION REPAIR PROTEIN ERCC-6-RELATED"/>
    <property type="match status" value="1"/>
</dbReference>
<evidence type="ECO:0000313" key="5">
    <source>
        <dbReference type="EMBL" id="MBU2692386.1"/>
    </source>
</evidence>
<evidence type="ECO:0000256" key="1">
    <source>
        <dbReference type="ARBA" id="ARBA00022801"/>
    </source>
</evidence>
<keyword evidence="5" id="KW-0067">ATP-binding</keyword>